<sequence>MQHVQALRWTFFLVGQLLLALGITLTIKGAMLGISPWDVLHVGLFLQLGLTIGTWSILTGFFIIVSTSIYLRRMPQIGTWINMLLIGTFIDFFNWILPDVHSLAGQTSVFLAGITVQAIGLGMYVSPGIGAGPRDTLMLVLMEKTGWSVKTVRTVLEATVALAGWLIGGPIGIGTVIIALFFGQLLQFTLPYFRDLLERLSGARKEATAG</sequence>
<proteinExistence type="predicted"/>
<dbReference type="OrthoDB" id="154912at2"/>
<dbReference type="InterPro" id="IPR038750">
    <property type="entry name" value="YczE/YyaS-like"/>
</dbReference>
<evidence type="ECO:0000256" key="1">
    <source>
        <dbReference type="SAM" id="Phobius"/>
    </source>
</evidence>
<feature type="transmembrane region" description="Helical" evidence="1">
    <location>
        <begin position="103"/>
        <end position="126"/>
    </location>
</feature>
<comment type="caution">
    <text evidence="2">The sequence shown here is derived from an EMBL/GenBank/DDBJ whole genome shotgun (WGS) entry which is preliminary data.</text>
</comment>
<evidence type="ECO:0008006" key="4">
    <source>
        <dbReference type="Google" id="ProtNLM"/>
    </source>
</evidence>
<feature type="transmembrane region" description="Helical" evidence="1">
    <location>
        <begin position="77"/>
        <end position="97"/>
    </location>
</feature>
<dbReference type="PANTHER" id="PTHR40078">
    <property type="entry name" value="INTEGRAL MEMBRANE PROTEIN-RELATED"/>
    <property type="match status" value="1"/>
</dbReference>
<protein>
    <recommendedName>
        <fullName evidence="4">YitT family protein</fullName>
    </recommendedName>
</protein>
<keyword evidence="1" id="KW-0472">Membrane</keyword>
<evidence type="ECO:0000313" key="2">
    <source>
        <dbReference type="EMBL" id="KZE38489.1"/>
    </source>
</evidence>
<keyword evidence="1" id="KW-1133">Transmembrane helix</keyword>
<accession>A0A165H1C1</accession>
<keyword evidence="1" id="KW-0812">Transmembrane</keyword>
<dbReference type="AlphaFoldDB" id="A0A165H1C1"/>
<dbReference type="PANTHER" id="PTHR40078:SF1">
    <property type="entry name" value="INTEGRAL MEMBRANE PROTEIN"/>
    <property type="match status" value="1"/>
</dbReference>
<feature type="transmembrane region" description="Helical" evidence="1">
    <location>
        <begin position="39"/>
        <end position="65"/>
    </location>
</feature>
<dbReference type="RefSeq" id="WP_063180035.1">
    <property type="nucleotide sequence ID" value="NZ_LQNT01000009.1"/>
</dbReference>
<dbReference type="EMBL" id="LQNT01000009">
    <property type="protein sequence ID" value="KZE38489.1"/>
    <property type="molecule type" value="Genomic_DNA"/>
</dbReference>
<feature type="transmembrane region" description="Helical" evidence="1">
    <location>
        <begin position="7"/>
        <end position="27"/>
    </location>
</feature>
<reference evidence="2 3" key="1">
    <citation type="submission" date="2016-01" db="EMBL/GenBank/DDBJ databases">
        <title>Whole genome sequencing of Bhargavaea cecembensis T14.</title>
        <authorList>
            <person name="Hong K.W."/>
        </authorList>
    </citation>
    <scope>NUCLEOTIDE SEQUENCE [LARGE SCALE GENOMIC DNA]</scope>
    <source>
        <strain evidence="2 3">T14</strain>
    </source>
</reference>
<gene>
    <name evidence="2" type="ORF">AV656_06175</name>
</gene>
<name>A0A165H1C1_9BACL</name>
<organism evidence="2 3">
    <name type="scientific">Bhargavaea cecembensis</name>
    <dbReference type="NCBI Taxonomy" id="394098"/>
    <lineage>
        <taxon>Bacteria</taxon>
        <taxon>Bacillati</taxon>
        <taxon>Bacillota</taxon>
        <taxon>Bacilli</taxon>
        <taxon>Bacillales</taxon>
        <taxon>Caryophanaceae</taxon>
        <taxon>Bhargavaea</taxon>
    </lineage>
</organism>
<evidence type="ECO:0000313" key="3">
    <source>
        <dbReference type="Proteomes" id="UP000076490"/>
    </source>
</evidence>
<dbReference type="Pfam" id="PF19700">
    <property type="entry name" value="DUF6198"/>
    <property type="match status" value="1"/>
</dbReference>
<dbReference type="Proteomes" id="UP000076490">
    <property type="component" value="Unassembled WGS sequence"/>
</dbReference>